<evidence type="ECO:0000313" key="2">
    <source>
        <dbReference type="Proteomes" id="UP000826722"/>
    </source>
</evidence>
<accession>A0A8D5JVI0</accession>
<proteinExistence type="predicted"/>
<dbReference type="RefSeq" id="WP_221764705.1">
    <property type="nucleotide sequence ID" value="NZ_AP024110.1"/>
</dbReference>
<name>A0A8D5JVI0_9PROT</name>
<evidence type="ECO:0008006" key="3">
    <source>
        <dbReference type="Google" id="ProtNLM"/>
    </source>
</evidence>
<dbReference type="AlphaFoldDB" id="A0A8D5JVI0"/>
<evidence type="ECO:0000313" key="1">
    <source>
        <dbReference type="EMBL" id="BCM24149.1"/>
    </source>
</evidence>
<organism evidence="1 2">
    <name type="scientific">Methyloradius palustris</name>
    <dbReference type="NCBI Taxonomy" id="2778876"/>
    <lineage>
        <taxon>Bacteria</taxon>
        <taxon>Pseudomonadati</taxon>
        <taxon>Pseudomonadota</taxon>
        <taxon>Betaproteobacteria</taxon>
        <taxon>Nitrosomonadales</taxon>
        <taxon>Methylophilaceae</taxon>
        <taxon>Methyloradius</taxon>
    </lineage>
</organism>
<keyword evidence="2" id="KW-1185">Reference proteome</keyword>
<sequence length="307" mass="34808">MQIKPSLLKALANELARLPQPVITSYQLGRLIFDAYLTNSIGEEKLSLKKNIPEKTQYNNVLNSMLGTGVLSKVSGLPGNFFKILGKPEVDADEVICSIDPFCYISHLSAMEYHGITDRLPRIVFVSTPPPSNWRGYAMEQMHKDLKENLNIYIEQRFPLLTRPHPKKISGKLVEYKNNSHMGAYKIVHGRSLRVSTIGRTFLDMLREPELCGGIQHVIDVYKEHSKQYLRLILDELDLHGKDIEKVRAGYILEDQVGISNPRIDAWQGSVQRGGSRKLDPNNEYSSFFSERWALSLNLPSVISNAD</sequence>
<dbReference type="EMBL" id="AP024110">
    <property type="protein sequence ID" value="BCM24149.1"/>
    <property type="molecule type" value="Genomic_DNA"/>
</dbReference>
<dbReference type="Proteomes" id="UP000826722">
    <property type="component" value="Chromosome"/>
</dbReference>
<protein>
    <recommendedName>
        <fullName evidence="3">AbiEi antitoxin C-terminal domain-containing protein</fullName>
    </recommendedName>
</protein>
<gene>
    <name evidence="1" type="ORF">ZMTM_04080</name>
</gene>
<reference evidence="1" key="1">
    <citation type="journal article" date="2021" name="Arch. Microbiol.">
        <title>Methyloradius palustris gen. nov., sp. nov., a methanol-oxidizing bacterium isolated from snow.</title>
        <authorList>
            <person name="Miyadera T."/>
            <person name="Kojima H."/>
            <person name="Fukui M."/>
        </authorList>
    </citation>
    <scope>NUCLEOTIDE SEQUENCE</scope>
    <source>
        <strain evidence="1">Zm11</strain>
    </source>
</reference>
<dbReference type="KEGG" id="mpau:ZMTM_04080"/>